<dbReference type="Gene3D" id="1.20.272.10">
    <property type="match status" value="1"/>
</dbReference>
<dbReference type="Gene3D" id="1.10.8.60">
    <property type="match status" value="1"/>
</dbReference>
<evidence type="ECO:0000259" key="9">
    <source>
        <dbReference type="Pfam" id="PF06144"/>
    </source>
</evidence>
<dbReference type="InterPro" id="IPR048466">
    <property type="entry name" value="DNA_pol3_delta-like_C"/>
</dbReference>
<dbReference type="InterPro" id="IPR010372">
    <property type="entry name" value="DNA_pol3_delta_N"/>
</dbReference>
<name>A0AAE4JW71_9CYAN</name>
<dbReference type="SUPFAM" id="SSF48019">
    <property type="entry name" value="post-AAA+ oligomerization domain-like"/>
    <property type="match status" value="1"/>
</dbReference>
<evidence type="ECO:0000256" key="5">
    <source>
        <dbReference type="ARBA" id="ARBA00022705"/>
    </source>
</evidence>
<dbReference type="GO" id="GO:0003677">
    <property type="term" value="F:DNA binding"/>
    <property type="evidence" value="ECO:0007669"/>
    <property type="project" value="InterPro"/>
</dbReference>
<dbReference type="GO" id="GO:0003887">
    <property type="term" value="F:DNA-directed DNA polymerase activity"/>
    <property type="evidence" value="ECO:0007669"/>
    <property type="project" value="UniProtKB-KW"/>
</dbReference>
<dbReference type="EC" id="2.7.7.7" evidence="1"/>
<evidence type="ECO:0000256" key="8">
    <source>
        <dbReference type="ARBA" id="ARBA00049244"/>
    </source>
</evidence>
<dbReference type="RefSeq" id="WP_322878022.1">
    <property type="nucleotide sequence ID" value="NZ_JAVMIP010000006.1"/>
</dbReference>
<accession>A0AAE4JW71</accession>
<evidence type="ECO:0000313" key="12">
    <source>
        <dbReference type="Proteomes" id="UP001268256"/>
    </source>
</evidence>
<dbReference type="InterPro" id="IPR008921">
    <property type="entry name" value="DNA_pol3_clamp-load_cplx_C"/>
</dbReference>
<dbReference type="EMBL" id="JAVMIP010000006">
    <property type="protein sequence ID" value="MDS3860756.1"/>
    <property type="molecule type" value="Genomic_DNA"/>
</dbReference>
<evidence type="ECO:0000259" key="10">
    <source>
        <dbReference type="Pfam" id="PF21694"/>
    </source>
</evidence>
<feature type="domain" description="DNA polymerase III delta subunit-like C-terminal" evidence="10">
    <location>
        <begin position="200"/>
        <end position="319"/>
    </location>
</feature>
<evidence type="ECO:0000256" key="2">
    <source>
        <dbReference type="ARBA" id="ARBA00017703"/>
    </source>
</evidence>
<sequence length="330" mass="37064">MPVYFYWGEDSYRLNQACQTLREKLVDPAWESFNFEKLPGEQSDTLIQAITQALTPPFGSGQRLVWVQETTVGQRCSAELLAELERTLPLIPDTSHLLLTSSAKPDGRSKAVKFLQQQAKFLEFSLIPAWKTEDLEQHIKTTAKGLGLELTLDAVELLIEAVGNDTRQLVNELEKLRLYLPPQTAITAQHVQDLVTTTTQNSLELASTILKGQVGKSLDLLGDLLRQNEPPLRLLASLTRQFRTWLWVKLLSDAKERDPQVIAKAAEIGNPKRVYFLQKEVQPLSRQSLEQALPLLLTMELQLKQGNDPQITLPMGIIQLCQCFGQAGRG</sequence>
<organism evidence="11 12">
    <name type="scientific">Pseudocalidococcus azoricus BACA0444</name>
    <dbReference type="NCBI Taxonomy" id="2918990"/>
    <lineage>
        <taxon>Bacteria</taxon>
        <taxon>Bacillati</taxon>
        <taxon>Cyanobacteriota</taxon>
        <taxon>Cyanophyceae</taxon>
        <taxon>Acaryochloridales</taxon>
        <taxon>Thermosynechococcaceae</taxon>
        <taxon>Pseudocalidococcus</taxon>
        <taxon>Pseudocalidococcus azoricus</taxon>
    </lineage>
</organism>
<proteinExistence type="inferred from homology"/>
<dbReference type="NCBIfam" id="TIGR01128">
    <property type="entry name" value="holA"/>
    <property type="match status" value="1"/>
</dbReference>
<gene>
    <name evidence="11" type="primary">holA</name>
    <name evidence="11" type="ORF">RIF25_08005</name>
</gene>
<keyword evidence="3 11" id="KW-0808">Transferase</keyword>
<keyword evidence="12" id="KW-1185">Reference proteome</keyword>
<evidence type="ECO:0000256" key="3">
    <source>
        <dbReference type="ARBA" id="ARBA00022679"/>
    </source>
</evidence>
<dbReference type="Proteomes" id="UP001268256">
    <property type="component" value="Unassembled WGS sequence"/>
</dbReference>
<evidence type="ECO:0000256" key="6">
    <source>
        <dbReference type="ARBA" id="ARBA00022932"/>
    </source>
</evidence>
<dbReference type="Pfam" id="PF21694">
    <property type="entry name" value="DNA_pol3_delta_C"/>
    <property type="match status" value="1"/>
</dbReference>
<dbReference type="AlphaFoldDB" id="A0AAE4JW71"/>
<keyword evidence="4 11" id="KW-0548">Nucleotidyltransferase</keyword>
<dbReference type="SUPFAM" id="SSF52540">
    <property type="entry name" value="P-loop containing nucleoside triphosphate hydrolases"/>
    <property type="match status" value="1"/>
</dbReference>
<comment type="catalytic activity">
    <reaction evidence="8">
        <text>DNA(n) + a 2'-deoxyribonucleoside 5'-triphosphate = DNA(n+1) + diphosphate</text>
        <dbReference type="Rhea" id="RHEA:22508"/>
        <dbReference type="Rhea" id="RHEA-COMP:17339"/>
        <dbReference type="Rhea" id="RHEA-COMP:17340"/>
        <dbReference type="ChEBI" id="CHEBI:33019"/>
        <dbReference type="ChEBI" id="CHEBI:61560"/>
        <dbReference type="ChEBI" id="CHEBI:173112"/>
        <dbReference type="EC" id="2.7.7.7"/>
    </reaction>
</comment>
<dbReference type="PANTHER" id="PTHR34388:SF1">
    <property type="entry name" value="DNA POLYMERASE III SUBUNIT DELTA"/>
    <property type="match status" value="1"/>
</dbReference>
<comment type="caution">
    <text evidence="11">The sequence shown here is derived from an EMBL/GenBank/DDBJ whole genome shotgun (WGS) entry which is preliminary data.</text>
</comment>
<evidence type="ECO:0000256" key="4">
    <source>
        <dbReference type="ARBA" id="ARBA00022695"/>
    </source>
</evidence>
<evidence type="ECO:0000256" key="1">
    <source>
        <dbReference type="ARBA" id="ARBA00012417"/>
    </source>
</evidence>
<dbReference type="InterPro" id="IPR005790">
    <property type="entry name" value="DNA_polIII_delta"/>
</dbReference>
<keyword evidence="5" id="KW-0235">DNA replication</keyword>
<dbReference type="InterPro" id="IPR027417">
    <property type="entry name" value="P-loop_NTPase"/>
</dbReference>
<comment type="similarity">
    <text evidence="7">Belongs to the DNA polymerase HolA subunit family.</text>
</comment>
<evidence type="ECO:0000256" key="7">
    <source>
        <dbReference type="ARBA" id="ARBA00034754"/>
    </source>
</evidence>
<evidence type="ECO:0000313" key="11">
    <source>
        <dbReference type="EMBL" id="MDS3860756.1"/>
    </source>
</evidence>
<keyword evidence="6" id="KW-0239">DNA-directed DNA polymerase</keyword>
<dbReference type="Gene3D" id="3.40.50.300">
    <property type="entry name" value="P-loop containing nucleotide triphosphate hydrolases"/>
    <property type="match status" value="1"/>
</dbReference>
<reference evidence="12" key="1">
    <citation type="submission" date="2023-07" db="EMBL/GenBank/DDBJ databases">
        <authorList>
            <person name="Luz R."/>
            <person name="Cordeiro R."/>
            <person name="Fonseca A."/>
            <person name="Goncalves V."/>
        </authorList>
    </citation>
    <scope>NUCLEOTIDE SEQUENCE [LARGE SCALE GENOMIC DNA]</scope>
    <source>
        <strain evidence="12">BACA0444</strain>
    </source>
</reference>
<dbReference type="GO" id="GO:0006261">
    <property type="term" value="P:DNA-templated DNA replication"/>
    <property type="evidence" value="ECO:0007669"/>
    <property type="project" value="TreeGrafter"/>
</dbReference>
<dbReference type="GO" id="GO:0009360">
    <property type="term" value="C:DNA polymerase III complex"/>
    <property type="evidence" value="ECO:0007669"/>
    <property type="project" value="InterPro"/>
</dbReference>
<protein>
    <recommendedName>
        <fullName evidence="2">DNA polymerase III subunit delta</fullName>
        <ecNumber evidence="1">2.7.7.7</ecNumber>
    </recommendedName>
</protein>
<dbReference type="Pfam" id="PF06144">
    <property type="entry name" value="DNA_pol3_delta"/>
    <property type="match status" value="1"/>
</dbReference>
<dbReference type="PANTHER" id="PTHR34388">
    <property type="entry name" value="DNA POLYMERASE III SUBUNIT DELTA"/>
    <property type="match status" value="1"/>
</dbReference>
<feature type="domain" description="DNA polymerase III delta N-terminal" evidence="9">
    <location>
        <begin position="4"/>
        <end position="124"/>
    </location>
</feature>